<dbReference type="InterPro" id="IPR008974">
    <property type="entry name" value="TRAF-like"/>
</dbReference>
<evidence type="ECO:0000313" key="4">
    <source>
        <dbReference type="Proteomes" id="UP000467841"/>
    </source>
</evidence>
<dbReference type="InterPro" id="IPR055327">
    <property type="entry name" value="TRAF1A/B"/>
</dbReference>
<name>A0A6D2JII8_9BRAS</name>
<dbReference type="Gene3D" id="2.60.210.10">
    <property type="entry name" value="Apoptosis, Tumor Necrosis Factor Receptor Associated Protein 2, Chain A"/>
    <property type="match status" value="1"/>
</dbReference>
<accession>A0A6D2JII8</accession>
<protein>
    <recommendedName>
        <fullName evidence="2">MATH domain-containing protein</fullName>
    </recommendedName>
</protein>
<dbReference type="OrthoDB" id="660257at2759"/>
<dbReference type="PANTHER" id="PTHR47477">
    <property type="entry name" value="TNF RECEPTOR-ASSOCIATED FACTOR HOMOLOG 1A"/>
    <property type="match status" value="1"/>
</dbReference>
<feature type="region of interest" description="Disordered" evidence="1">
    <location>
        <begin position="373"/>
        <end position="401"/>
    </location>
</feature>
<organism evidence="3 4">
    <name type="scientific">Microthlaspi erraticum</name>
    <dbReference type="NCBI Taxonomy" id="1685480"/>
    <lineage>
        <taxon>Eukaryota</taxon>
        <taxon>Viridiplantae</taxon>
        <taxon>Streptophyta</taxon>
        <taxon>Embryophyta</taxon>
        <taxon>Tracheophyta</taxon>
        <taxon>Spermatophyta</taxon>
        <taxon>Magnoliopsida</taxon>
        <taxon>eudicotyledons</taxon>
        <taxon>Gunneridae</taxon>
        <taxon>Pentapetalae</taxon>
        <taxon>rosids</taxon>
        <taxon>malvids</taxon>
        <taxon>Brassicales</taxon>
        <taxon>Brassicaceae</taxon>
        <taxon>Coluteocarpeae</taxon>
        <taxon>Microthlaspi</taxon>
    </lineage>
</organism>
<dbReference type="PANTHER" id="PTHR47477:SF5">
    <property type="entry name" value="TNF RECEPTOR-ASSOCIATED FACTOR HOMOLOG 1B"/>
    <property type="match status" value="1"/>
</dbReference>
<evidence type="ECO:0000313" key="3">
    <source>
        <dbReference type="EMBL" id="CAA7041425.1"/>
    </source>
</evidence>
<dbReference type="CDD" id="cd00121">
    <property type="entry name" value="MATH"/>
    <property type="match status" value="1"/>
</dbReference>
<dbReference type="EMBL" id="CACVBM020001245">
    <property type="protein sequence ID" value="CAA7041425.1"/>
    <property type="molecule type" value="Genomic_DNA"/>
</dbReference>
<keyword evidence="4" id="KW-1185">Reference proteome</keyword>
<gene>
    <name evidence="3" type="ORF">MERR_LOCUS28660</name>
</gene>
<dbReference type="AlphaFoldDB" id="A0A6D2JII8"/>
<evidence type="ECO:0000259" key="2">
    <source>
        <dbReference type="PROSITE" id="PS50144"/>
    </source>
</evidence>
<proteinExistence type="predicted"/>
<dbReference type="SUPFAM" id="SSF49599">
    <property type="entry name" value="TRAF domain-like"/>
    <property type="match status" value="1"/>
</dbReference>
<evidence type="ECO:0000256" key="1">
    <source>
        <dbReference type="SAM" id="MobiDB-lite"/>
    </source>
</evidence>
<feature type="domain" description="MATH" evidence="2">
    <location>
        <begin position="30"/>
        <end position="153"/>
    </location>
</feature>
<dbReference type="PROSITE" id="PS50144">
    <property type="entry name" value="MATH"/>
    <property type="match status" value="1"/>
</dbReference>
<feature type="compositionally biased region" description="Basic residues" evidence="1">
    <location>
        <begin position="387"/>
        <end position="401"/>
    </location>
</feature>
<dbReference type="Pfam" id="PF22486">
    <property type="entry name" value="MATH_2"/>
    <property type="match status" value="1"/>
</dbReference>
<dbReference type="InterPro" id="IPR002083">
    <property type="entry name" value="MATH/TRAF_dom"/>
</dbReference>
<dbReference type="SMART" id="SM00061">
    <property type="entry name" value="MATH"/>
    <property type="match status" value="1"/>
</dbReference>
<dbReference type="Proteomes" id="UP000467841">
    <property type="component" value="Unassembled WGS sequence"/>
</dbReference>
<reference evidence="3" key="1">
    <citation type="submission" date="2020-01" db="EMBL/GenBank/DDBJ databases">
        <authorList>
            <person name="Mishra B."/>
        </authorList>
    </citation>
    <scope>NUCLEOTIDE SEQUENCE [LARGE SCALE GENOMIC DNA]</scope>
</reference>
<sequence>MAETVKEDSGVVNWDTDEDDRYGLKPSELFGDHKWKIEKFSETNKRELHSDVFEAGGHEWYILMYPEGCDVRSHLSVFLCVANRDKLLPGWSHLAQFTIAVVNKDSKKSKFSDTLHRFWRKEHDWGWKKFIELPKLQDGFIDDYDSITIGAQVQVISDRVDRPFRCLSSHYRRELLRVYLVNVEYICKHFFEERRSKLVRLIEDKESFGVFWLEMDQNSRRGICREKMDVILKEVVKTFFIEKDVTSTLMMETLYNGLKALEGQTKNNNAMPSLLDSKEVSAPVVTVDKDMFVLADDVLTLLERASLQPLPLYVNYKKYGDEVNKEDIERDERRLTELGRRTVEMFVLAHIFSKVEVSCQEAIALKRQEELIREEEEASSAKTEQKGKRRGAKRDKKSKKN</sequence>
<comment type="caution">
    <text evidence="3">The sequence shown here is derived from an EMBL/GenBank/DDBJ whole genome shotgun (WGS) entry which is preliminary data.</text>
</comment>